<gene>
    <name evidence="2" type="ORF">F9Z43_14840</name>
</gene>
<feature type="region of interest" description="Disordered" evidence="1">
    <location>
        <begin position="59"/>
        <end position="79"/>
    </location>
</feature>
<evidence type="ECO:0000313" key="2">
    <source>
        <dbReference type="EMBL" id="MVF50570.1"/>
    </source>
</evidence>
<proteinExistence type="predicted"/>
<dbReference type="EMBL" id="WEIK01000012">
    <property type="protein sequence ID" value="MVF50570.1"/>
    <property type="molecule type" value="Genomic_DNA"/>
</dbReference>
<comment type="caution">
    <text evidence="2">The sequence shown here is derived from an EMBL/GenBank/DDBJ whole genome shotgun (WGS) entry which is preliminary data.</text>
</comment>
<protein>
    <submittedName>
        <fullName evidence="2">Uncharacterized protein</fullName>
    </submittedName>
</protein>
<dbReference type="AlphaFoldDB" id="A0A7X3JRW2"/>
<reference evidence="2 3" key="1">
    <citation type="submission" date="2019-10" db="EMBL/GenBank/DDBJ databases">
        <title>XDR Pseudomonas monteilii producing IMP-16 from LCR.</title>
        <authorList>
            <person name="Ballaben A."/>
            <person name="Doi Y."/>
        </authorList>
    </citation>
    <scope>NUCLEOTIDE SEQUENCE [LARGE SCALE GENOMIC DNA]</scope>
    <source>
        <strain evidence="2 3">597/14</strain>
    </source>
</reference>
<evidence type="ECO:0000256" key="1">
    <source>
        <dbReference type="SAM" id="MobiDB-lite"/>
    </source>
</evidence>
<dbReference type="RefSeq" id="WP_156867507.1">
    <property type="nucleotide sequence ID" value="NZ_WEIK01000012.1"/>
</dbReference>
<sequence>MKIPEELREQIREALAKAPPYPDLEALIASGDLRKARGGGYNVLTSAGYEAIKGHLSSVMSPHDKTKPAVFKLHRRRKS</sequence>
<name>A0A7X3JRW2_9PSED</name>
<organism evidence="2 3">
    <name type="scientific">Pseudomonas monteilii</name>
    <dbReference type="NCBI Taxonomy" id="76759"/>
    <lineage>
        <taxon>Bacteria</taxon>
        <taxon>Pseudomonadati</taxon>
        <taxon>Pseudomonadota</taxon>
        <taxon>Gammaproteobacteria</taxon>
        <taxon>Pseudomonadales</taxon>
        <taxon>Pseudomonadaceae</taxon>
        <taxon>Pseudomonas</taxon>
    </lineage>
</organism>
<evidence type="ECO:0000313" key="3">
    <source>
        <dbReference type="Proteomes" id="UP000440965"/>
    </source>
</evidence>
<accession>A0A7X3JRW2</accession>
<dbReference type="Proteomes" id="UP000440965">
    <property type="component" value="Unassembled WGS sequence"/>
</dbReference>